<organism evidence="18 19">
    <name type="scientific">Kluyveromyces dobzhanskii CBS 2104</name>
    <dbReference type="NCBI Taxonomy" id="1427455"/>
    <lineage>
        <taxon>Eukaryota</taxon>
        <taxon>Fungi</taxon>
        <taxon>Dikarya</taxon>
        <taxon>Ascomycota</taxon>
        <taxon>Saccharomycotina</taxon>
        <taxon>Saccharomycetes</taxon>
        <taxon>Saccharomycetales</taxon>
        <taxon>Saccharomycetaceae</taxon>
        <taxon>Kluyveromyces</taxon>
    </lineage>
</organism>
<comment type="caution">
    <text evidence="18">The sequence shown here is derived from an EMBL/GenBank/DDBJ whole genome shotgun (WGS) entry which is preliminary data.</text>
</comment>
<comment type="similarity">
    <text evidence="4">Belongs to the DASH complex DAM1 family.</text>
</comment>
<dbReference type="GO" id="GO:0044732">
    <property type="term" value="C:mitotic spindle pole body"/>
    <property type="evidence" value="ECO:0007669"/>
    <property type="project" value="TreeGrafter"/>
</dbReference>
<feature type="compositionally biased region" description="Polar residues" evidence="17">
    <location>
        <begin position="183"/>
        <end position="203"/>
    </location>
</feature>
<evidence type="ECO:0000256" key="1">
    <source>
        <dbReference type="ARBA" id="ARBA00004123"/>
    </source>
</evidence>
<dbReference type="OrthoDB" id="5586015at2759"/>
<dbReference type="AlphaFoldDB" id="A0A0A8L2Q2"/>
<evidence type="ECO:0000256" key="11">
    <source>
        <dbReference type="ARBA" id="ARBA00023212"/>
    </source>
</evidence>
<evidence type="ECO:0000256" key="14">
    <source>
        <dbReference type="ARBA" id="ARBA00030453"/>
    </source>
</evidence>
<feature type="region of interest" description="Disordered" evidence="17">
    <location>
        <begin position="177"/>
        <end position="317"/>
    </location>
</feature>
<name>A0A0A8L2Q2_9SACH</name>
<evidence type="ECO:0000256" key="2">
    <source>
        <dbReference type="ARBA" id="ARBA00004186"/>
    </source>
</evidence>
<feature type="compositionally biased region" description="Low complexity" evidence="17">
    <location>
        <begin position="17"/>
        <end position="31"/>
    </location>
</feature>
<reference evidence="18 19" key="1">
    <citation type="submission" date="2014-03" db="EMBL/GenBank/DDBJ databases">
        <title>The genome of Kluyveromyces dobzhanskii.</title>
        <authorList>
            <person name="Nystedt B."/>
            <person name="Astrom S."/>
        </authorList>
    </citation>
    <scope>NUCLEOTIDE SEQUENCE [LARGE SCALE GENOMIC DNA]</scope>
    <source>
        <strain evidence="18 19">CBS 2104</strain>
    </source>
</reference>
<keyword evidence="11" id="KW-0206">Cytoskeleton</keyword>
<evidence type="ECO:0000256" key="9">
    <source>
        <dbReference type="ARBA" id="ARBA00022829"/>
    </source>
</evidence>
<dbReference type="PANTHER" id="PTHR28113:SF1">
    <property type="entry name" value="DASH COMPLEX SUBUNIT DAM1"/>
    <property type="match status" value="1"/>
</dbReference>
<evidence type="ECO:0000256" key="12">
    <source>
        <dbReference type="ARBA" id="ARBA00023242"/>
    </source>
</evidence>
<evidence type="ECO:0000256" key="5">
    <source>
        <dbReference type="ARBA" id="ARBA00020497"/>
    </source>
</evidence>
<evidence type="ECO:0000256" key="15">
    <source>
        <dbReference type="ARBA" id="ARBA00047036"/>
    </source>
</evidence>
<keyword evidence="8" id="KW-0493">Microtubule</keyword>
<evidence type="ECO:0000313" key="19">
    <source>
        <dbReference type="Proteomes" id="UP000031516"/>
    </source>
</evidence>
<evidence type="ECO:0000256" key="4">
    <source>
        <dbReference type="ARBA" id="ARBA00010073"/>
    </source>
</evidence>
<dbReference type="GO" id="GO:1990758">
    <property type="term" value="P:mitotic sister chromatid biorientation"/>
    <property type="evidence" value="ECO:0007669"/>
    <property type="project" value="TreeGrafter"/>
</dbReference>
<keyword evidence="16" id="KW-0175">Coiled coil</keyword>
<evidence type="ECO:0000256" key="17">
    <source>
        <dbReference type="SAM" id="MobiDB-lite"/>
    </source>
</evidence>
<gene>
    <name evidence="18" type="ORF">KLDO_g851</name>
</gene>
<dbReference type="GO" id="GO:1990537">
    <property type="term" value="C:mitotic spindle polar microtubule"/>
    <property type="evidence" value="ECO:0007669"/>
    <property type="project" value="TreeGrafter"/>
</dbReference>
<evidence type="ECO:0000256" key="10">
    <source>
        <dbReference type="ARBA" id="ARBA00022838"/>
    </source>
</evidence>
<dbReference type="Pfam" id="PF08653">
    <property type="entry name" value="DASH_Dam1"/>
    <property type="match status" value="1"/>
</dbReference>
<comment type="subunit">
    <text evidence="15">Component of the DASH complex consisting of ASK1, DAD1, DAD2, DAD3, DAD4, DAM1, DUO1, HSK3, SPC19 and SPC34, with a stoichiometry of one copy of each subunit per complex. Multiple DASH complexes oligomerize to form a ring that encircles spindle microtubules and organizes the rod-like NDC80 complexes of the outer kinetochore. DASH complex oligomerization strengthens microtubule attachments. Within the complex, DAM1 and DUO1 may form the microtubule connections. On cytoplasmic microtubules, DASH complexes appear to form patches instead of rings. Interacts with the outer kinetochore component NDC80; the interaction is direct.</text>
</comment>
<dbReference type="InterPro" id="IPR013962">
    <property type="entry name" value="DASH_Dam1"/>
</dbReference>
<comment type="subcellular location">
    <subcellularLocation>
        <location evidence="3">Chromosome</location>
        <location evidence="3">Centromere</location>
        <location evidence="3">Kinetochore</location>
    </subcellularLocation>
    <subcellularLocation>
        <location evidence="2">Cytoplasm</location>
        <location evidence="2">Cytoskeleton</location>
        <location evidence="2">Spindle</location>
    </subcellularLocation>
    <subcellularLocation>
        <location evidence="1">Nucleus</location>
    </subcellularLocation>
</comment>
<evidence type="ECO:0000256" key="3">
    <source>
        <dbReference type="ARBA" id="ARBA00004629"/>
    </source>
</evidence>
<accession>A0A0A8L2Q2</accession>
<proteinExistence type="inferred from homology"/>
<evidence type="ECO:0000256" key="7">
    <source>
        <dbReference type="ARBA" id="ARBA00022490"/>
    </source>
</evidence>
<feature type="coiled-coil region" evidence="16">
    <location>
        <begin position="111"/>
        <end position="138"/>
    </location>
</feature>
<feature type="compositionally biased region" description="Low complexity" evidence="17">
    <location>
        <begin position="279"/>
        <end position="292"/>
    </location>
</feature>
<evidence type="ECO:0000313" key="18">
    <source>
        <dbReference type="EMBL" id="CDO92532.1"/>
    </source>
</evidence>
<dbReference type="PANTHER" id="PTHR28113">
    <property type="entry name" value="DASH COMPLEX SUBUNIT DAM1"/>
    <property type="match status" value="1"/>
</dbReference>
<keyword evidence="6" id="KW-0158">Chromosome</keyword>
<evidence type="ECO:0000256" key="8">
    <source>
        <dbReference type="ARBA" id="ARBA00022701"/>
    </source>
</evidence>
<keyword evidence="10" id="KW-0995">Kinetochore</keyword>
<keyword evidence="7" id="KW-0963">Cytoplasm</keyword>
<keyword evidence="9" id="KW-0159">Chromosome partition</keyword>
<feature type="region of interest" description="Disordered" evidence="17">
    <location>
        <begin position="1"/>
        <end position="39"/>
    </location>
</feature>
<evidence type="ECO:0000256" key="16">
    <source>
        <dbReference type="SAM" id="Coils"/>
    </source>
</evidence>
<evidence type="ECO:0000256" key="13">
    <source>
        <dbReference type="ARBA" id="ARBA00023328"/>
    </source>
</evidence>
<dbReference type="GO" id="GO:0042729">
    <property type="term" value="C:DASH complex"/>
    <property type="evidence" value="ECO:0007669"/>
    <property type="project" value="InterPro"/>
</dbReference>
<evidence type="ECO:0000256" key="6">
    <source>
        <dbReference type="ARBA" id="ARBA00022454"/>
    </source>
</evidence>
<dbReference type="EMBL" id="CCBQ010000016">
    <property type="protein sequence ID" value="CDO92532.1"/>
    <property type="molecule type" value="Genomic_DNA"/>
</dbReference>
<feature type="compositionally biased region" description="Polar residues" evidence="17">
    <location>
        <begin position="303"/>
        <end position="317"/>
    </location>
</feature>
<sequence length="317" mass="35404">MSQRPSTPQRERPTEYRLSLSSNPSSRRPSLGATARDQHVPNQTMIDKYVLPQLHELSDSMVTLDGNMTHMNFIHESITDLNESLSALLYGLMCNSWCVDFPKISHDTPHELRLIEKLDELKQEREALMAKLKPTQATELSGAPFSRQMSSIVPHTLYRNENIQESKEIPINTVENNDDEDNTAASFVSNPTTFKPQSISSFRNSDDLAGNPSTISTSSKLRRRSILHQIRSNAATGSTSTTSTRITPEERKKSLAVSAKRILIQARSSATAVPISGPASTNNNKATNTNSTQPNRTARPRQRTYNSKTLTNRPPFR</sequence>
<keyword evidence="19" id="KW-1185">Reference proteome</keyword>
<keyword evidence="12" id="KW-0539">Nucleus</keyword>
<keyword evidence="13" id="KW-0137">Centromere</keyword>
<protein>
    <recommendedName>
        <fullName evidence="5">DASH complex subunit DAM1</fullName>
    </recommendedName>
    <alternativeName>
        <fullName evidence="14">Outer kinetochore protein DAM1</fullName>
    </alternativeName>
</protein>
<dbReference type="Proteomes" id="UP000031516">
    <property type="component" value="Unassembled WGS sequence"/>
</dbReference>